<keyword evidence="2" id="KW-1185">Reference proteome</keyword>
<accession>A0A022R7R0</accession>
<organism evidence="1 2">
    <name type="scientific">Erythranthe guttata</name>
    <name type="common">Yellow monkey flower</name>
    <name type="synonym">Mimulus guttatus</name>
    <dbReference type="NCBI Taxonomy" id="4155"/>
    <lineage>
        <taxon>Eukaryota</taxon>
        <taxon>Viridiplantae</taxon>
        <taxon>Streptophyta</taxon>
        <taxon>Embryophyta</taxon>
        <taxon>Tracheophyta</taxon>
        <taxon>Spermatophyta</taxon>
        <taxon>Magnoliopsida</taxon>
        <taxon>eudicotyledons</taxon>
        <taxon>Gunneridae</taxon>
        <taxon>Pentapetalae</taxon>
        <taxon>asterids</taxon>
        <taxon>lamiids</taxon>
        <taxon>Lamiales</taxon>
        <taxon>Phrymaceae</taxon>
        <taxon>Erythranthe</taxon>
    </lineage>
</organism>
<proteinExistence type="predicted"/>
<dbReference type="Proteomes" id="UP000030748">
    <property type="component" value="Unassembled WGS sequence"/>
</dbReference>
<feature type="non-terminal residue" evidence="1">
    <location>
        <position position="72"/>
    </location>
</feature>
<name>A0A022R7R0_ERYGU</name>
<dbReference type="PANTHER" id="PTHR48202">
    <property type="entry name" value="ALPHA/BETA-HYDROLASES SUPERFAMILY PROTEIN"/>
    <property type="match status" value="1"/>
</dbReference>
<dbReference type="STRING" id="4155.A0A022R7R0"/>
<evidence type="ECO:0000313" key="1">
    <source>
        <dbReference type="EMBL" id="EYU36291.1"/>
    </source>
</evidence>
<dbReference type="PANTHER" id="PTHR48202:SF1">
    <property type="entry name" value="ALPHA_BETA-HYDROLASES SUPERFAMILY PROTEIN"/>
    <property type="match status" value="1"/>
</dbReference>
<dbReference type="EMBL" id="KI630592">
    <property type="protein sequence ID" value="EYU36291.1"/>
    <property type="molecule type" value="Genomic_DNA"/>
</dbReference>
<gene>
    <name evidence="1" type="ORF">MIMGU_mgv1a0006001mg</name>
</gene>
<evidence type="ECO:0000313" key="2">
    <source>
        <dbReference type="Proteomes" id="UP000030748"/>
    </source>
</evidence>
<protein>
    <submittedName>
        <fullName evidence="1">Uncharacterized protein</fullName>
    </submittedName>
</protein>
<dbReference type="AlphaFoldDB" id="A0A022R7R0"/>
<reference evidence="1 2" key="1">
    <citation type="journal article" date="2013" name="Proc. Natl. Acad. Sci. U.S.A.">
        <title>Fine-scale variation in meiotic recombination in Mimulus inferred from population shotgun sequencing.</title>
        <authorList>
            <person name="Hellsten U."/>
            <person name="Wright K.M."/>
            <person name="Jenkins J."/>
            <person name="Shu S."/>
            <person name="Yuan Y."/>
            <person name="Wessler S.R."/>
            <person name="Schmutz J."/>
            <person name="Willis J.H."/>
            <person name="Rokhsar D.S."/>
        </authorList>
    </citation>
    <scope>NUCLEOTIDE SEQUENCE [LARGE SCALE GENOMIC DNA]</scope>
    <source>
        <strain evidence="2">cv. DUN x IM62</strain>
    </source>
</reference>
<sequence length="72" mass="7656">MYSEVEAGIERSNDSINRILNKMKQTGVAASILWQSLRSVMSSANHEVRRGRAPVAALLADIVAASDTGGAI</sequence>